<reference evidence="2 3" key="1">
    <citation type="submission" date="2024-04" db="EMBL/GenBank/DDBJ databases">
        <title>Tritrichomonas musculus Genome.</title>
        <authorList>
            <person name="Alves-Ferreira E."/>
            <person name="Grigg M."/>
            <person name="Lorenzi H."/>
            <person name="Galac M."/>
        </authorList>
    </citation>
    <scope>NUCLEOTIDE SEQUENCE [LARGE SCALE GENOMIC DNA]</scope>
    <source>
        <strain evidence="2 3">EAF2021</strain>
    </source>
</reference>
<dbReference type="Proteomes" id="UP001470230">
    <property type="component" value="Unassembled WGS sequence"/>
</dbReference>
<sequence>MNNSKTQAKQASYVFVRMKNQKKKLVKKVLVYKSLALFKKSIQKLFSPPSPVLSILTEDGKVINSTAELENGMTYVASLIDPEFEKKINLPPPPPGSPQDKRRKPFLFTNPLTQVNFKELLSQFPDEESKKEIEPPEPKIEIEIENESENVEPEKPQQKKKLIPTQAIAFASFRKKKGSKTTQPFKLGVKYVLNQSTKIDMRKISRAPTPSSTSSESDLFHSTSSDENDDNKSESAKSSANVSVKSSRSHNTKASQSKSAFLTTVDESTDSDEYSPEAIKKKQEHSKAAKQKALFDSQSPFEQMIGEFIQPENVPKCYPEALETLTSDRKEFVTKISDMEGEQMYLWIHNAPQQPFLQRVPLQPYHDPTTMQAAEFFSKHRSVFTGMASYFFKSAIIGPRKSGKTTVLANFVDQYFSEIAASQSWKDTFAFVVDIKLFPSLFSDTRKMYRLIVTLVLNALAHQRPLIQVDLHKIKNQLFSVTEGRRVLIAKHRYPEIYNLARRLNDIWNDPDAFELWLTQIFLLPVSIAKCVGFKFISLFYDNIEYGDCVIEATPPFRLPYKVFSIEYIKYGLSHANFMVTCESTTRLFEVMAPVQDDGIDLLHGIDYISTMDVIVDIGSRAHSKFVLDIQEEPQPIELEAEMCGGVVAFLILWDELNLTIFRLERTDPKTDTYQEAYYDAIAQAQRIVDLLFICEGSKKITVCGVKKVSKLHHYSDDSSDEEYPKE</sequence>
<feature type="compositionally biased region" description="Polar residues" evidence="1">
    <location>
        <begin position="208"/>
        <end position="221"/>
    </location>
</feature>
<accession>A0ABR2KVS9</accession>
<protein>
    <recommendedName>
        <fullName evidence="4">Doublecortin domain-containing protein</fullName>
    </recommendedName>
</protein>
<dbReference type="SUPFAM" id="SSF89837">
    <property type="entry name" value="Doublecortin (DC)"/>
    <property type="match status" value="1"/>
</dbReference>
<keyword evidence="3" id="KW-1185">Reference proteome</keyword>
<organism evidence="2 3">
    <name type="scientific">Tritrichomonas musculus</name>
    <dbReference type="NCBI Taxonomy" id="1915356"/>
    <lineage>
        <taxon>Eukaryota</taxon>
        <taxon>Metamonada</taxon>
        <taxon>Parabasalia</taxon>
        <taxon>Tritrichomonadida</taxon>
        <taxon>Tritrichomonadidae</taxon>
        <taxon>Tritrichomonas</taxon>
    </lineage>
</organism>
<feature type="compositionally biased region" description="Basic and acidic residues" evidence="1">
    <location>
        <begin position="278"/>
        <end position="287"/>
    </location>
</feature>
<evidence type="ECO:0008006" key="4">
    <source>
        <dbReference type="Google" id="ProtNLM"/>
    </source>
</evidence>
<evidence type="ECO:0000313" key="3">
    <source>
        <dbReference type="Proteomes" id="UP001470230"/>
    </source>
</evidence>
<comment type="caution">
    <text evidence="2">The sequence shown here is derived from an EMBL/GenBank/DDBJ whole genome shotgun (WGS) entry which is preliminary data.</text>
</comment>
<evidence type="ECO:0000313" key="2">
    <source>
        <dbReference type="EMBL" id="KAK8895223.1"/>
    </source>
</evidence>
<feature type="compositionally biased region" description="Basic and acidic residues" evidence="1">
    <location>
        <begin position="127"/>
        <end position="142"/>
    </location>
</feature>
<feature type="region of interest" description="Disordered" evidence="1">
    <location>
        <begin position="202"/>
        <end position="293"/>
    </location>
</feature>
<dbReference type="EMBL" id="JAPFFF010000003">
    <property type="protein sequence ID" value="KAK8895223.1"/>
    <property type="molecule type" value="Genomic_DNA"/>
</dbReference>
<evidence type="ECO:0000256" key="1">
    <source>
        <dbReference type="SAM" id="MobiDB-lite"/>
    </source>
</evidence>
<feature type="compositionally biased region" description="Low complexity" evidence="1">
    <location>
        <begin position="236"/>
        <end position="246"/>
    </location>
</feature>
<dbReference type="InterPro" id="IPR036572">
    <property type="entry name" value="Doublecortin_dom_sf"/>
</dbReference>
<feature type="compositionally biased region" description="Polar residues" evidence="1">
    <location>
        <begin position="252"/>
        <end position="266"/>
    </location>
</feature>
<proteinExistence type="predicted"/>
<name>A0ABR2KVS9_9EUKA</name>
<gene>
    <name evidence="2" type="ORF">M9Y10_023665</name>
</gene>
<feature type="region of interest" description="Disordered" evidence="1">
    <location>
        <begin position="125"/>
        <end position="163"/>
    </location>
</feature>